<dbReference type="PROSITE" id="PS00101">
    <property type="entry name" value="HEXAPEP_TRANSFERASES"/>
    <property type="match status" value="1"/>
</dbReference>
<evidence type="ECO:0000256" key="1">
    <source>
        <dbReference type="ARBA" id="ARBA00022679"/>
    </source>
</evidence>
<dbReference type="Pfam" id="PF00132">
    <property type="entry name" value="Hexapep"/>
    <property type="match status" value="1"/>
</dbReference>
<accession>A0A1T4Q776</accession>
<keyword evidence="1 4" id="KW-0808">Transferase</keyword>
<keyword evidence="3" id="KW-0012">Acyltransferase</keyword>
<keyword evidence="5" id="KW-1185">Reference proteome</keyword>
<protein>
    <submittedName>
        <fullName evidence="4">Acetyltransferase (Isoleucine patch superfamily)</fullName>
    </submittedName>
</protein>
<dbReference type="InterPro" id="IPR001451">
    <property type="entry name" value="Hexapep"/>
</dbReference>
<dbReference type="Proteomes" id="UP000190888">
    <property type="component" value="Unassembled WGS sequence"/>
</dbReference>
<keyword evidence="2" id="KW-0677">Repeat</keyword>
<dbReference type="InterPro" id="IPR018357">
    <property type="entry name" value="Hexapep_transf_CS"/>
</dbReference>
<dbReference type="InterPro" id="IPR051159">
    <property type="entry name" value="Hexapeptide_acetyltransf"/>
</dbReference>
<evidence type="ECO:0000313" key="4">
    <source>
        <dbReference type="EMBL" id="SJZ99098.1"/>
    </source>
</evidence>
<dbReference type="InterPro" id="IPR011004">
    <property type="entry name" value="Trimer_LpxA-like_sf"/>
</dbReference>
<proteinExistence type="predicted"/>
<evidence type="ECO:0000256" key="3">
    <source>
        <dbReference type="ARBA" id="ARBA00023315"/>
    </source>
</evidence>
<organism evidence="4 5">
    <name type="scientific">Sediminibacterium ginsengisoli</name>
    <dbReference type="NCBI Taxonomy" id="413434"/>
    <lineage>
        <taxon>Bacteria</taxon>
        <taxon>Pseudomonadati</taxon>
        <taxon>Bacteroidota</taxon>
        <taxon>Chitinophagia</taxon>
        <taxon>Chitinophagales</taxon>
        <taxon>Chitinophagaceae</taxon>
        <taxon>Sediminibacterium</taxon>
    </lineage>
</organism>
<dbReference type="EMBL" id="FUWH01000007">
    <property type="protein sequence ID" value="SJZ99098.1"/>
    <property type="molecule type" value="Genomic_DNA"/>
</dbReference>
<dbReference type="CDD" id="cd04647">
    <property type="entry name" value="LbH_MAT_like"/>
    <property type="match status" value="1"/>
</dbReference>
<sequence length="182" mass="20048">MIKKARRHFYNMQLRMQGVKLRFPVNGYDFLFGNRSGFETGQHNMLEAGVKFNIGAKGRLVLAGNIYINSYTIIDVQQQVTIGNRVQIGPLCYITDFDHDLHVDLTQPFHRMKDSVEPVTIEDNVWIGAGAKILKGVTIGKNAVVAAGAVVVKDVPADTLVAGVPARVIKILTQSNRGNEVS</sequence>
<dbReference type="Gene3D" id="2.160.10.10">
    <property type="entry name" value="Hexapeptide repeat proteins"/>
    <property type="match status" value="1"/>
</dbReference>
<dbReference type="SUPFAM" id="SSF51161">
    <property type="entry name" value="Trimeric LpxA-like enzymes"/>
    <property type="match status" value="1"/>
</dbReference>
<name>A0A1T4Q776_9BACT</name>
<gene>
    <name evidence="4" type="ORF">SAMN04488132_107160</name>
</gene>
<dbReference type="GO" id="GO:0016746">
    <property type="term" value="F:acyltransferase activity"/>
    <property type="evidence" value="ECO:0007669"/>
    <property type="project" value="UniProtKB-KW"/>
</dbReference>
<dbReference type="STRING" id="413434.SAMN04488132_107160"/>
<dbReference type="PANTHER" id="PTHR23416">
    <property type="entry name" value="SIALIC ACID SYNTHASE-RELATED"/>
    <property type="match status" value="1"/>
</dbReference>
<dbReference type="OrthoDB" id="9812571at2"/>
<dbReference type="AlphaFoldDB" id="A0A1T4Q776"/>
<evidence type="ECO:0000256" key="2">
    <source>
        <dbReference type="ARBA" id="ARBA00022737"/>
    </source>
</evidence>
<reference evidence="4 5" key="1">
    <citation type="submission" date="2017-02" db="EMBL/GenBank/DDBJ databases">
        <authorList>
            <person name="Peterson S.W."/>
        </authorList>
    </citation>
    <scope>NUCLEOTIDE SEQUENCE [LARGE SCALE GENOMIC DNA]</scope>
    <source>
        <strain evidence="4 5">DSM 22335</strain>
    </source>
</reference>
<evidence type="ECO:0000313" key="5">
    <source>
        <dbReference type="Proteomes" id="UP000190888"/>
    </source>
</evidence>